<protein>
    <submittedName>
        <fullName evidence="1">Uncharacterized protein</fullName>
    </submittedName>
</protein>
<proteinExistence type="predicted"/>
<accession>A0A0F9N320</accession>
<dbReference type="EMBL" id="LAZR01008894">
    <property type="protein sequence ID" value="KKM75922.1"/>
    <property type="molecule type" value="Genomic_DNA"/>
</dbReference>
<reference evidence="1" key="1">
    <citation type="journal article" date="2015" name="Nature">
        <title>Complex archaea that bridge the gap between prokaryotes and eukaryotes.</title>
        <authorList>
            <person name="Spang A."/>
            <person name="Saw J.H."/>
            <person name="Jorgensen S.L."/>
            <person name="Zaremba-Niedzwiedzka K."/>
            <person name="Martijn J."/>
            <person name="Lind A.E."/>
            <person name="van Eijk R."/>
            <person name="Schleper C."/>
            <person name="Guy L."/>
            <person name="Ettema T.J."/>
        </authorList>
    </citation>
    <scope>NUCLEOTIDE SEQUENCE</scope>
</reference>
<gene>
    <name evidence="1" type="ORF">LCGC14_1385390</name>
</gene>
<sequence length="164" mass="19009">MRIFKISKRIEVVAKSEKTRSGFRHLATLFVDGDEAENAKATYQNRTWEAYEFESVLIAVANKAFENKVISEEQRDEIVKFSKGDRTDWSEFKTISMVAKLGEVFGETKKEKNDWKARMLKAGLENKGLSMPEDWDELDEDTKQKRLDGVIKIMDMMSKKGEEQ</sequence>
<organism evidence="1">
    <name type="scientific">marine sediment metagenome</name>
    <dbReference type="NCBI Taxonomy" id="412755"/>
    <lineage>
        <taxon>unclassified sequences</taxon>
        <taxon>metagenomes</taxon>
        <taxon>ecological metagenomes</taxon>
    </lineage>
</organism>
<name>A0A0F9N320_9ZZZZ</name>
<evidence type="ECO:0000313" key="1">
    <source>
        <dbReference type="EMBL" id="KKM75922.1"/>
    </source>
</evidence>
<dbReference type="AlphaFoldDB" id="A0A0F9N320"/>
<comment type="caution">
    <text evidence="1">The sequence shown here is derived from an EMBL/GenBank/DDBJ whole genome shotgun (WGS) entry which is preliminary data.</text>
</comment>